<name>C7CFX6_METED</name>
<evidence type="ECO:0000313" key="2">
    <source>
        <dbReference type="Proteomes" id="UP000008070"/>
    </source>
</evidence>
<dbReference type="HOGENOM" id="CLU_2991517_0_0_5"/>
<sequence length="57" mass="5923">MKAAGVSFPSGWRLASAHCTLHLGLLAARASQLLSVSGQVSKSKRTFPAGCERARPG</sequence>
<protein>
    <submittedName>
        <fullName evidence="1">Uncharacterized protein</fullName>
    </submittedName>
</protein>
<evidence type="ECO:0000313" key="1">
    <source>
        <dbReference type="EMBL" id="CAX23052.1"/>
    </source>
</evidence>
<dbReference type="Proteomes" id="UP000008070">
    <property type="component" value="Chromosome"/>
</dbReference>
<reference evidence="2" key="1">
    <citation type="journal article" date="2009" name="PLoS ONE">
        <title>Methylobacterium genome sequences: a reference blueprint to investigate microbial metabolism of C1 compounds from natural and industrial sources.</title>
        <authorList>
            <person name="Vuilleumier S."/>
            <person name="Chistoserdova L."/>
            <person name="Lee M.-C."/>
            <person name="Bringel F."/>
            <person name="Lajus A."/>
            <person name="Zhou Y."/>
            <person name="Gourion B."/>
            <person name="Barbe V."/>
            <person name="Chang J."/>
            <person name="Cruveiller S."/>
            <person name="Dossat C."/>
            <person name="Gillett W."/>
            <person name="Gruffaz C."/>
            <person name="Haugen E."/>
            <person name="Hourcade E."/>
            <person name="Levy R."/>
            <person name="Mangenot S."/>
            <person name="Muller E."/>
            <person name="Nadalig T."/>
            <person name="Pagni M."/>
            <person name="Penny C."/>
            <person name="Peyraud R."/>
            <person name="Robinson D.G."/>
            <person name="Roche D."/>
            <person name="Rouy Z."/>
            <person name="Saenampechek C."/>
            <person name="Salvignol G."/>
            <person name="Vallenet D."/>
            <person name="Wu Z."/>
            <person name="Marx C.J."/>
            <person name="Vorholt J.A."/>
            <person name="Olson M.V."/>
            <person name="Kaul R."/>
            <person name="Weissenbach J."/>
            <person name="Medigue C."/>
            <person name="Lidstrom M.E."/>
        </authorList>
    </citation>
    <scope>NUCLEOTIDE SEQUENCE [LARGE SCALE GENOMIC DNA]</scope>
    <source>
        <strain evidence="2">DSM 6343 / CIP 106787 / DM4</strain>
    </source>
</reference>
<organism evidence="1 2">
    <name type="scientific">Methylorubrum extorquens (strain DSM 6343 / CIP 106787 / DM4)</name>
    <name type="common">Methylobacterium extorquens</name>
    <dbReference type="NCBI Taxonomy" id="661410"/>
    <lineage>
        <taxon>Bacteria</taxon>
        <taxon>Pseudomonadati</taxon>
        <taxon>Pseudomonadota</taxon>
        <taxon>Alphaproteobacteria</taxon>
        <taxon>Hyphomicrobiales</taxon>
        <taxon>Methylobacteriaceae</taxon>
        <taxon>Methylorubrum</taxon>
    </lineage>
</organism>
<gene>
    <name evidence="1" type="ORF">METD_I1446</name>
</gene>
<dbReference type="EMBL" id="FP103042">
    <property type="protein sequence ID" value="CAX23052.1"/>
    <property type="molecule type" value="Genomic_DNA"/>
</dbReference>
<accession>C7CFX6</accession>
<dbReference type="AlphaFoldDB" id="C7CFX6"/>
<dbReference type="KEGG" id="mdi:METDI1446"/>
<proteinExistence type="predicted"/>